<evidence type="ECO:0000256" key="2">
    <source>
        <dbReference type="ARBA" id="ARBA00008807"/>
    </source>
</evidence>
<keyword evidence="5" id="KW-0571">Peptide transport</keyword>
<evidence type="ECO:0000256" key="6">
    <source>
        <dbReference type="ARBA" id="ARBA00022927"/>
    </source>
</evidence>
<dbReference type="GO" id="GO:0015031">
    <property type="term" value="P:protein transport"/>
    <property type="evidence" value="ECO:0007669"/>
    <property type="project" value="UniProtKB-KW"/>
</dbReference>
<keyword evidence="4 9" id="KW-0812">Transmembrane</keyword>
<feature type="transmembrane region" description="Helical" evidence="9">
    <location>
        <begin position="438"/>
        <end position="459"/>
    </location>
</feature>
<feature type="transmembrane region" description="Helical" evidence="9">
    <location>
        <begin position="612"/>
        <end position="630"/>
    </location>
</feature>
<evidence type="ECO:0000256" key="1">
    <source>
        <dbReference type="ARBA" id="ARBA00004141"/>
    </source>
</evidence>
<sequence>MPPVHAIGQTQRHTIPAETFVHPDFLMPLKSAVVATMMIALMLAEPLHIRLLQKQFEPISREQLIAQVAAIEQESEDDPEIAALPREVRQLVSLTDNPELSTITFRYFVLSVIFVVPGAFLSQMSYPGPYFVLPTPRVSVPGIHWSFSMNPGPWSIKEYILITVTAASGATYNLGYTPIVLAELYYVAIFFMFAIVWIGYAFAALARQLLLYDPGYIWPQALMQTTLLETFRRTDNSSSLARRQMKIFIFSLLGMILCQFLPEYVFPFTSSLAFLCWVAPRNKVANFIGSGLGSVDFLNLLLDWSNINWNGSSNMFTPFWTQVILFLAFAFNCWVLLPAAKWGNFESYHHGLMSNSLLTANGTIYPILEALTPDSQLDQIVYQEYGPMYMGLQKFWSTFFDYAKLPAAKQSRTRGQGINYQYHDRLNVLQCQYREVLLWWYFILFLVGFVVLAAAIGYGQLFIPIWTLFAALSSAAVFVIPFGWLYAISNYQISTGSFNELMYGYMVHTPAGQAHHHPCGPSTYGAIAGDAWYRAQYMLQDQKSIFGTILGVPVNYGVIRWIINTKGDYLTGAKKDPLNRWTGQNIQSSNTLGVQYAVVGPKALFAEREISILPWSFLVGAGVPPLLYLLHRSFPHLRVDLWNVSIFFSGLALFYGNVSIGYTSAIIGGYVVMYHFYRCHFNVWRWFNFNLLLIFLFFGAGKQVLMPQWWGNNGDSVERCFALSDD</sequence>
<evidence type="ECO:0000256" key="3">
    <source>
        <dbReference type="ARBA" id="ARBA00022448"/>
    </source>
</evidence>
<dbReference type="AlphaFoldDB" id="A0A017SRL3"/>
<feature type="transmembrane region" description="Helical" evidence="9">
    <location>
        <begin position="247"/>
        <end position="265"/>
    </location>
</feature>
<evidence type="ECO:0000256" key="8">
    <source>
        <dbReference type="ARBA" id="ARBA00023136"/>
    </source>
</evidence>
<dbReference type="GeneID" id="63702147"/>
<keyword evidence="7 9" id="KW-1133">Transmembrane helix</keyword>
<dbReference type="GO" id="GO:0016020">
    <property type="term" value="C:membrane"/>
    <property type="evidence" value="ECO:0007669"/>
    <property type="project" value="UniProtKB-SubCell"/>
</dbReference>
<feature type="transmembrane region" description="Helical" evidence="9">
    <location>
        <begin position="184"/>
        <end position="206"/>
    </location>
</feature>
<keyword evidence="11" id="KW-1185">Reference proteome</keyword>
<dbReference type="GO" id="GO:0035673">
    <property type="term" value="F:oligopeptide transmembrane transporter activity"/>
    <property type="evidence" value="ECO:0007669"/>
    <property type="project" value="InterPro"/>
</dbReference>
<feature type="transmembrane region" description="Helical" evidence="9">
    <location>
        <begin position="651"/>
        <end position="677"/>
    </location>
</feature>
<organism evidence="10 11">
    <name type="scientific">Aspergillus ruber (strain CBS 135680)</name>
    <dbReference type="NCBI Taxonomy" id="1388766"/>
    <lineage>
        <taxon>Eukaryota</taxon>
        <taxon>Fungi</taxon>
        <taxon>Dikarya</taxon>
        <taxon>Ascomycota</taxon>
        <taxon>Pezizomycotina</taxon>
        <taxon>Eurotiomycetes</taxon>
        <taxon>Eurotiomycetidae</taxon>
        <taxon>Eurotiales</taxon>
        <taxon>Aspergillaceae</taxon>
        <taxon>Aspergillus</taxon>
        <taxon>Aspergillus subgen. Aspergillus</taxon>
    </lineage>
</organism>
<proteinExistence type="inferred from homology"/>
<dbReference type="PANTHER" id="PTHR22601">
    <property type="entry name" value="ISP4 LIKE PROTEIN"/>
    <property type="match status" value="1"/>
</dbReference>
<keyword evidence="8 9" id="KW-0472">Membrane</keyword>
<dbReference type="NCBIfam" id="TIGR00728">
    <property type="entry name" value="OPT_sfam"/>
    <property type="match status" value="1"/>
</dbReference>
<dbReference type="RefSeq" id="XP_040643266.1">
    <property type="nucleotide sequence ID" value="XM_040787023.1"/>
</dbReference>
<feature type="transmembrane region" description="Helical" evidence="9">
    <location>
        <begin position="107"/>
        <end position="126"/>
    </location>
</feature>
<reference evidence="11" key="1">
    <citation type="journal article" date="2014" name="Nat. Commun.">
        <title>Genomic adaptations of the halophilic Dead Sea filamentous fungus Eurotium rubrum.</title>
        <authorList>
            <person name="Kis-Papo T."/>
            <person name="Weig A.R."/>
            <person name="Riley R."/>
            <person name="Persoh D."/>
            <person name="Salamov A."/>
            <person name="Sun H."/>
            <person name="Lipzen A."/>
            <person name="Wasser S.P."/>
            <person name="Rambold G."/>
            <person name="Grigoriev I.V."/>
            <person name="Nevo E."/>
        </authorList>
    </citation>
    <scope>NUCLEOTIDE SEQUENCE [LARGE SCALE GENOMIC DNA]</scope>
    <source>
        <strain evidence="11">CBS 135680</strain>
    </source>
</reference>
<dbReference type="Pfam" id="PF03169">
    <property type="entry name" value="OPT"/>
    <property type="match status" value="1"/>
</dbReference>
<feature type="transmembrane region" description="Helical" evidence="9">
    <location>
        <begin position="683"/>
        <end position="700"/>
    </location>
</feature>
<protein>
    <submittedName>
        <fullName evidence="10">OPT superfamily oligopeptide transporter</fullName>
    </submittedName>
</protein>
<dbReference type="InterPro" id="IPR004648">
    <property type="entry name" value="Oligpept_transpt"/>
</dbReference>
<feature type="transmembrane region" description="Helical" evidence="9">
    <location>
        <begin position="319"/>
        <end position="337"/>
    </location>
</feature>
<dbReference type="Proteomes" id="UP000019804">
    <property type="component" value="Unassembled WGS sequence"/>
</dbReference>
<comment type="subcellular location">
    <subcellularLocation>
        <location evidence="1">Membrane</location>
        <topology evidence="1">Multi-pass membrane protein</topology>
    </subcellularLocation>
</comment>
<keyword evidence="6" id="KW-0653">Protein transport</keyword>
<evidence type="ECO:0000256" key="7">
    <source>
        <dbReference type="ARBA" id="ARBA00022989"/>
    </source>
</evidence>
<dbReference type="EMBL" id="KK088411">
    <property type="protein sequence ID" value="EYE99578.1"/>
    <property type="molecule type" value="Genomic_DNA"/>
</dbReference>
<accession>A0A017SRL3</accession>
<comment type="similarity">
    <text evidence="2">Belongs to the oligopeptide OPT transporter family.</text>
</comment>
<evidence type="ECO:0000313" key="11">
    <source>
        <dbReference type="Proteomes" id="UP000019804"/>
    </source>
</evidence>
<dbReference type="OrthoDB" id="9986677at2759"/>
<feature type="transmembrane region" description="Helical" evidence="9">
    <location>
        <begin position="544"/>
        <end position="563"/>
    </location>
</feature>
<evidence type="ECO:0000256" key="5">
    <source>
        <dbReference type="ARBA" id="ARBA00022856"/>
    </source>
</evidence>
<keyword evidence="3" id="KW-0813">Transport</keyword>
<gene>
    <name evidence="10" type="ORF">EURHEDRAFT_527545</name>
</gene>
<dbReference type="HOGENOM" id="CLU_004965_3_2_1"/>
<evidence type="ECO:0000256" key="9">
    <source>
        <dbReference type="SAM" id="Phobius"/>
    </source>
</evidence>
<dbReference type="InterPro" id="IPR004813">
    <property type="entry name" value="OPT"/>
</dbReference>
<evidence type="ECO:0000256" key="4">
    <source>
        <dbReference type="ARBA" id="ARBA00022692"/>
    </source>
</evidence>
<feature type="transmembrane region" description="Helical" evidence="9">
    <location>
        <begin position="465"/>
        <end position="487"/>
    </location>
</feature>
<name>A0A017SRL3_ASPRC</name>
<evidence type="ECO:0000313" key="10">
    <source>
        <dbReference type="EMBL" id="EYE99578.1"/>
    </source>
</evidence>
<feature type="transmembrane region" description="Helical" evidence="9">
    <location>
        <begin position="25"/>
        <end position="44"/>
    </location>
</feature>